<comment type="caution">
    <text evidence="3">The sequence shown here is derived from an EMBL/GenBank/DDBJ whole genome shotgun (WGS) entry which is preliminary data.</text>
</comment>
<name>A0A972JER3_9FLAO</name>
<keyword evidence="1" id="KW-0732">Signal</keyword>
<proteinExistence type="predicted"/>
<dbReference type="PROSITE" id="PS51257">
    <property type="entry name" value="PROKAR_LIPOPROTEIN"/>
    <property type="match status" value="1"/>
</dbReference>
<dbReference type="AlphaFoldDB" id="A0A972JER3"/>
<feature type="chain" id="PRO_5037445742" description="Ig-like domain-containing protein" evidence="1">
    <location>
        <begin position="21"/>
        <end position="344"/>
    </location>
</feature>
<feature type="non-terminal residue" evidence="3">
    <location>
        <position position="344"/>
    </location>
</feature>
<evidence type="ECO:0000256" key="1">
    <source>
        <dbReference type="SAM" id="SignalP"/>
    </source>
</evidence>
<dbReference type="EMBL" id="JAAMPU010000067">
    <property type="protein sequence ID" value="NMH26456.1"/>
    <property type="molecule type" value="Genomic_DNA"/>
</dbReference>
<dbReference type="Proteomes" id="UP000712080">
    <property type="component" value="Unassembled WGS sequence"/>
</dbReference>
<accession>A0A972JER3</accession>
<dbReference type="RefSeq" id="WP_169525303.1">
    <property type="nucleotide sequence ID" value="NZ_JAAMPU010000067.1"/>
</dbReference>
<evidence type="ECO:0000259" key="2">
    <source>
        <dbReference type="PROSITE" id="PS50835"/>
    </source>
</evidence>
<protein>
    <recommendedName>
        <fullName evidence="2">Ig-like domain-containing protein</fullName>
    </recommendedName>
</protein>
<feature type="domain" description="Ig-like" evidence="2">
    <location>
        <begin position="191"/>
        <end position="299"/>
    </location>
</feature>
<gene>
    <name evidence="3" type="ORF">G6047_00265</name>
</gene>
<evidence type="ECO:0000313" key="3">
    <source>
        <dbReference type="EMBL" id="NMH26456.1"/>
    </source>
</evidence>
<dbReference type="PROSITE" id="PS50835">
    <property type="entry name" value="IG_LIKE"/>
    <property type="match status" value="1"/>
</dbReference>
<keyword evidence="4" id="KW-1185">Reference proteome</keyword>
<dbReference type="InterPro" id="IPR007110">
    <property type="entry name" value="Ig-like_dom"/>
</dbReference>
<feature type="signal peptide" evidence="1">
    <location>
        <begin position="1"/>
        <end position="20"/>
    </location>
</feature>
<sequence>MKKRLILLWCLLSATACLYAQDVTITYSGLGSGCNVFANNTTVGGLTHRTTLGSPTYNSTNQSVKLTSTIVSGSKGTEFKIAYNFKVDYKYIIKITCRNTVNASAFSKLYVSFGDNGSNSLCDGPQLIDGQGSYLDMISNSFNEETYDFYTPFTTPYSYVRIAAVPDLQSNPATQTIEIKKIVIDEIPPTPTFNINPASLSVPCGSTTVTHFTCVNKYSTPGVTAYQWTVGSGWTNPSGNPVSGTFNTPSSQNYLDLKPASSGSAPGNVKVVPVIGVSYVGNTTCTVSLAPFSTSATLSGSTAICTSSSYTVSGMEPGVTFSGWTVSPPGIVSLSTTSATTTTL</sequence>
<reference evidence="3" key="1">
    <citation type="submission" date="2020-02" db="EMBL/GenBank/DDBJ databases">
        <title>Flavobacterium sp. genome.</title>
        <authorList>
            <person name="Jung H.S."/>
            <person name="Baek J.H."/>
            <person name="Jeon C.O."/>
        </authorList>
    </citation>
    <scope>NUCLEOTIDE SEQUENCE</scope>
    <source>
        <strain evidence="3">SE-s28</strain>
    </source>
</reference>
<evidence type="ECO:0000313" key="4">
    <source>
        <dbReference type="Proteomes" id="UP000712080"/>
    </source>
</evidence>
<organism evidence="3 4">
    <name type="scientific">Flavobacterium silvaticum</name>
    <dbReference type="NCBI Taxonomy" id="1852020"/>
    <lineage>
        <taxon>Bacteria</taxon>
        <taxon>Pseudomonadati</taxon>
        <taxon>Bacteroidota</taxon>
        <taxon>Flavobacteriia</taxon>
        <taxon>Flavobacteriales</taxon>
        <taxon>Flavobacteriaceae</taxon>
        <taxon>Flavobacterium</taxon>
    </lineage>
</organism>